<dbReference type="InterPro" id="IPR051453">
    <property type="entry name" value="MBL_Glyoxalase_II"/>
</dbReference>
<name>A0A5K1IIZ2_9ACTN</name>
<dbReference type="RefSeq" id="WP_152074375.1">
    <property type="nucleotide sequence ID" value="NZ_CAAKNU010000104.1"/>
</dbReference>
<protein>
    <submittedName>
        <fullName evidence="6">Hydroxyacylglutathione hydrolase GloC</fullName>
        <ecNumber evidence="6">3.1.2.6</ecNumber>
    </submittedName>
</protein>
<evidence type="ECO:0000313" key="6">
    <source>
        <dbReference type="EMBL" id="VWL86243.1"/>
    </source>
</evidence>
<evidence type="ECO:0000256" key="2">
    <source>
        <dbReference type="ARBA" id="ARBA00022723"/>
    </source>
</evidence>
<dbReference type="SMART" id="SM00849">
    <property type="entry name" value="Lactamase_B"/>
    <property type="match status" value="1"/>
</dbReference>
<keyword evidence="4" id="KW-0862">Zinc</keyword>
<evidence type="ECO:0000313" key="7">
    <source>
        <dbReference type="Proteomes" id="UP000361836"/>
    </source>
</evidence>
<dbReference type="GO" id="GO:0004416">
    <property type="term" value="F:hydroxyacylglutathione hydrolase activity"/>
    <property type="evidence" value="ECO:0007669"/>
    <property type="project" value="UniProtKB-EC"/>
</dbReference>
<organism evidence="6 7">
    <name type="scientific">Collinsella aerofaciens</name>
    <dbReference type="NCBI Taxonomy" id="74426"/>
    <lineage>
        <taxon>Bacteria</taxon>
        <taxon>Bacillati</taxon>
        <taxon>Actinomycetota</taxon>
        <taxon>Coriobacteriia</taxon>
        <taxon>Coriobacteriales</taxon>
        <taxon>Coriobacteriaceae</taxon>
        <taxon>Collinsella</taxon>
    </lineage>
</organism>
<keyword evidence="7" id="KW-1185">Reference proteome</keyword>
<keyword evidence="3 6" id="KW-0378">Hydrolase</keyword>
<dbReference type="InterPro" id="IPR001279">
    <property type="entry name" value="Metallo-B-lactamas"/>
</dbReference>
<dbReference type="Proteomes" id="UP000361836">
    <property type="component" value="Unassembled WGS sequence"/>
</dbReference>
<dbReference type="PANTHER" id="PTHR46233:SF3">
    <property type="entry name" value="HYDROXYACYLGLUTATHIONE HYDROLASE GLOC"/>
    <property type="match status" value="1"/>
</dbReference>
<dbReference type="EC" id="3.1.2.6" evidence="6"/>
<dbReference type="Pfam" id="PF00753">
    <property type="entry name" value="Lactamase_B"/>
    <property type="match status" value="1"/>
</dbReference>
<dbReference type="EMBL" id="CABWIE010000002">
    <property type="protein sequence ID" value="VWL86243.1"/>
    <property type="molecule type" value="Genomic_DNA"/>
</dbReference>
<dbReference type="InterPro" id="IPR036866">
    <property type="entry name" value="RibonucZ/Hydroxyglut_hydro"/>
</dbReference>
<dbReference type="PANTHER" id="PTHR46233">
    <property type="entry name" value="HYDROXYACYLGLUTATHIONE HYDROLASE GLOC"/>
    <property type="match status" value="1"/>
</dbReference>
<gene>
    <name evidence="6" type="primary">gloC</name>
    <name evidence="6" type="ORF">KCJAJFAP_01422</name>
</gene>
<reference evidence="6 7" key="1">
    <citation type="submission" date="2019-10" db="EMBL/GenBank/DDBJ databases">
        <authorList>
            <person name="Wolf R A."/>
        </authorList>
    </citation>
    <scope>NUCLEOTIDE SEQUENCE [LARGE SCALE GENOMIC DNA]</scope>
    <source>
        <strain evidence="6">Collinsella_aerofaciens_MC2</strain>
    </source>
</reference>
<dbReference type="Gene3D" id="3.60.15.10">
    <property type="entry name" value="Ribonuclease Z/Hydroxyacylglutathione hydrolase-like"/>
    <property type="match status" value="1"/>
</dbReference>
<accession>A0A5K1IIZ2</accession>
<sequence length="224" mass="23361">MSLDTTPRGSVSIECLANGPIETNSYFVGSAGEWVVVDPAWDGAALVERFYAEHPDETLLGAVCTHGHADHVGGVAGVRAALGEACLYALPAKDAELPAQNIAEQRAMWGIDTPDPGEPTRLIAEGDTLVVGEAALQVMEVPGHTPGGIVLFVATQEGNVAFVGDTLFPGSHGRTDLAGGDEATICHSLKKMARELPSDTVCLTGHGSATTMQAELARNPFMSR</sequence>
<evidence type="ECO:0000256" key="3">
    <source>
        <dbReference type="ARBA" id="ARBA00022801"/>
    </source>
</evidence>
<proteinExistence type="predicted"/>
<dbReference type="OrthoDB" id="9802991at2"/>
<evidence type="ECO:0000256" key="1">
    <source>
        <dbReference type="ARBA" id="ARBA00001947"/>
    </source>
</evidence>
<evidence type="ECO:0000259" key="5">
    <source>
        <dbReference type="SMART" id="SM00849"/>
    </source>
</evidence>
<keyword evidence="2" id="KW-0479">Metal-binding</keyword>
<evidence type="ECO:0000256" key="4">
    <source>
        <dbReference type="ARBA" id="ARBA00022833"/>
    </source>
</evidence>
<dbReference type="CDD" id="cd06262">
    <property type="entry name" value="metallo-hydrolase-like_MBL-fold"/>
    <property type="match status" value="1"/>
</dbReference>
<dbReference type="GO" id="GO:0046872">
    <property type="term" value="F:metal ion binding"/>
    <property type="evidence" value="ECO:0007669"/>
    <property type="project" value="UniProtKB-KW"/>
</dbReference>
<dbReference type="SUPFAM" id="SSF56281">
    <property type="entry name" value="Metallo-hydrolase/oxidoreductase"/>
    <property type="match status" value="1"/>
</dbReference>
<dbReference type="AlphaFoldDB" id="A0A5K1IIZ2"/>
<feature type="domain" description="Metallo-beta-lactamase" evidence="5">
    <location>
        <begin position="22"/>
        <end position="206"/>
    </location>
</feature>
<comment type="cofactor">
    <cofactor evidence="1">
        <name>Zn(2+)</name>
        <dbReference type="ChEBI" id="CHEBI:29105"/>
    </cofactor>
</comment>